<gene>
    <name evidence="1" type="ORF">TIFTF001_054889</name>
</gene>
<accession>A0AA88EI05</accession>
<dbReference type="AlphaFoldDB" id="A0AA88EI05"/>
<reference evidence="1" key="1">
    <citation type="submission" date="2023-07" db="EMBL/GenBank/DDBJ databases">
        <title>draft genome sequence of fig (Ficus carica).</title>
        <authorList>
            <person name="Takahashi T."/>
            <person name="Nishimura K."/>
        </authorList>
    </citation>
    <scope>NUCLEOTIDE SEQUENCE</scope>
</reference>
<organism evidence="1 2">
    <name type="scientific">Ficus carica</name>
    <name type="common">Common fig</name>
    <dbReference type="NCBI Taxonomy" id="3494"/>
    <lineage>
        <taxon>Eukaryota</taxon>
        <taxon>Viridiplantae</taxon>
        <taxon>Streptophyta</taxon>
        <taxon>Embryophyta</taxon>
        <taxon>Tracheophyta</taxon>
        <taxon>Spermatophyta</taxon>
        <taxon>Magnoliopsida</taxon>
        <taxon>eudicotyledons</taxon>
        <taxon>Gunneridae</taxon>
        <taxon>Pentapetalae</taxon>
        <taxon>rosids</taxon>
        <taxon>fabids</taxon>
        <taxon>Rosales</taxon>
        <taxon>Moraceae</taxon>
        <taxon>Ficeae</taxon>
        <taxon>Ficus</taxon>
    </lineage>
</organism>
<name>A0AA88EI05_FICCA</name>
<evidence type="ECO:0000313" key="1">
    <source>
        <dbReference type="EMBL" id="GMN73690.1"/>
    </source>
</evidence>
<dbReference type="Proteomes" id="UP001187192">
    <property type="component" value="Unassembled WGS sequence"/>
</dbReference>
<protein>
    <submittedName>
        <fullName evidence="1">Uncharacterized protein</fullName>
    </submittedName>
</protein>
<dbReference type="EMBL" id="BTGU01015904">
    <property type="protein sequence ID" value="GMN73690.1"/>
    <property type="molecule type" value="Genomic_DNA"/>
</dbReference>
<comment type="caution">
    <text evidence="1">The sequence shown here is derived from an EMBL/GenBank/DDBJ whole genome shotgun (WGS) entry which is preliminary data.</text>
</comment>
<keyword evidence="2" id="KW-1185">Reference proteome</keyword>
<sequence>MSRFSCPYYSTLWASAAKGFKIRCYYGGRDNSIYGISSGPEHDYLPAPIDDAGIPEPLFERGNYNMVRPRTRANQNPQEPDLANVVVMLQRQLMEQQRETDRIREQIARFSQIL</sequence>
<proteinExistence type="predicted"/>
<evidence type="ECO:0000313" key="2">
    <source>
        <dbReference type="Proteomes" id="UP001187192"/>
    </source>
</evidence>